<keyword evidence="3" id="KW-1185">Reference proteome</keyword>
<evidence type="ECO:0000313" key="2">
    <source>
        <dbReference type="EMBL" id="PSH55987.1"/>
    </source>
</evidence>
<dbReference type="InterPro" id="IPR020955">
    <property type="entry name" value="Uncharacterised_Atu4866"/>
</dbReference>
<evidence type="ECO:0000313" key="3">
    <source>
        <dbReference type="Proteomes" id="UP000241158"/>
    </source>
</evidence>
<evidence type="ECO:0000256" key="1">
    <source>
        <dbReference type="SAM" id="SignalP"/>
    </source>
</evidence>
<name>A0A2P7AP58_9HYPH</name>
<dbReference type="Gene3D" id="2.40.128.290">
    <property type="entry name" value="Uncharacterised protein Atu4866, PF11512"/>
    <property type="match status" value="1"/>
</dbReference>
<dbReference type="EMBL" id="PGGN01000004">
    <property type="protein sequence ID" value="PSH55987.1"/>
    <property type="molecule type" value="Genomic_DNA"/>
</dbReference>
<sequence length="127" mass="14181">MTDNLILARRLAALAGVTFTAAFGVAPLTQLGAASADQFATTAQDKKMKHHTYVGMWVTADGIIRQELLSNGRYDEARGTRKSSYQGRYEIRGNRIDYWDDTGFTADGTFVGQDELHHGGMIFYRER</sequence>
<proteinExistence type="predicted"/>
<keyword evidence="1" id="KW-0732">Signal</keyword>
<dbReference type="Pfam" id="PF11512">
    <property type="entry name" value="Atu4866"/>
    <property type="match status" value="1"/>
</dbReference>
<dbReference type="AlphaFoldDB" id="A0A2P7AP58"/>
<comment type="caution">
    <text evidence="2">The sequence shown here is derived from an EMBL/GenBank/DDBJ whole genome shotgun (WGS) entry which is preliminary data.</text>
</comment>
<dbReference type="Proteomes" id="UP000241158">
    <property type="component" value="Unassembled WGS sequence"/>
</dbReference>
<accession>A0A2P7AP58</accession>
<gene>
    <name evidence="2" type="ORF">CU100_20350</name>
</gene>
<dbReference type="InterPro" id="IPR038646">
    <property type="entry name" value="Atu4866-like_sf"/>
</dbReference>
<dbReference type="RefSeq" id="WP_106718406.1">
    <property type="nucleotide sequence ID" value="NZ_JACHXT010000001.1"/>
</dbReference>
<protein>
    <recommendedName>
        <fullName evidence="4">Ligand-binding protein with streptavidin-like fold</fullName>
    </recommendedName>
</protein>
<feature type="chain" id="PRO_5015134114" description="Ligand-binding protein with streptavidin-like fold" evidence="1">
    <location>
        <begin position="23"/>
        <end position="127"/>
    </location>
</feature>
<feature type="signal peptide" evidence="1">
    <location>
        <begin position="1"/>
        <end position="22"/>
    </location>
</feature>
<reference evidence="3" key="1">
    <citation type="submission" date="2017-11" db="EMBL/GenBank/DDBJ databases">
        <authorList>
            <person name="Kuznetsova I."/>
            <person name="Sazanova A."/>
            <person name="Chirak E."/>
            <person name="Safronova V."/>
            <person name="Willems A."/>
        </authorList>
    </citation>
    <scope>NUCLEOTIDE SEQUENCE [LARGE SCALE GENOMIC DNA]</scope>
    <source>
        <strain evidence="3">PEPV15</strain>
    </source>
</reference>
<dbReference type="OrthoDB" id="9810893at2"/>
<evidence type="ECO:0008006" key="4">
    <source>
        <dbReference type="Google" id="ProtNLM"/>
    </source>
</evidence>
<organism evidence="2 3">
    <name type="scientific">Phyllobacterium endophyticum</name>
    <dbReference type="NCBI Taxonomy" id="1149773"/>
    <lineage>
        <taxon>Bacteria</taxon>
        <taxon>Pseudomonadati</taxon>
        <taxon>Pseudomonadota</taxon>
        <taxon>Alphaproteobacteria</taxon>
        <taxon>Hyphomicrobiales</taxon>
        <taxon>Phyllobacteriaceae</taxon>
        <taxon>Phyllobacterium</taxon>
    </lineage>
</organism>